<organism evidence="2 3">
    <name type="scientific">Falsochrobactrum ovis</name>
    <dbReference type="NCBI Taxonomy" id="1293442"/>
    <lineage>
        <taxon>Bacteria</taxon>
        <taxon>Pseudomonadati</taxon>
        <taxon>Pseudomonadota</taxon>
        <taxon>Alphaproteobacteria</taxon>
        <taxon>Hyphomicrobiales</taxon>
        <taxon>Brucellaceae</taxon>
        <taxon>Falsochrobactrum</taxon>
    </lineage>
</organism>
<evidence type="ECO:0000313" key="2">
    <source>
        <dbReference type="EMBL" id="RAK32161.1"/>
    </source>
</evidence>
<reference evidence="2 3" key="1">
    <citation type="submission" date="2018-06" db="EMBL/GenBank/DDBJ databases">
        <title>Genomic Encyclopedia of Type Strains, Phase IV (KMG-IV): sequencing the most valuable type-strain genomes for metagenomic binning, comparative biology and taxonomic classification.</title>
        <authorList>
            <person name="Goeker M."/>
        </authorList>
    </citation>
    <scope>NUCLEOTIDE SEQUENCE [LARGE SCALE GENOMIC DNA]</scope>
    <source>
        <strain evidence="2 3">DSM 26720</strain>
    </source>
</reference>
<dbReference type="EMBL" id="QLMK01000002">
    <property type="protein sequence ID" value="RAK32161.1"/>
    <property type="molecule type" value="Genomic_DNA"/>
</dbReference>
<gene>
    <name evidence="2" type="ORF">C7374_102158</name>
</gene>
<keyword evidence="3" id="KW-1185">Reference proteome</keyword>
<proteinExistence type="predicted"/>
<dbReference type="RefSeq" id="WP_111574411.1">
    <property type="nucleotide sequence ID" value="NZ_JBHEEY010000003.1"/>
</dbReference>
<evidence type="ECO:0000313" key="3">
    <source>
        <dbReference type="Proteomes" id="UP000249453"/>
    </source>
</evidence>
<feature type="compositionally biased region" description="Polar residues" evidence="1">
    <location>
        <begin position="47"/>
        <end position="56"/>
    </location>
</feature>
<dbReference type="OrthoDB" id="7173889at2"/>
<dbReference type="InterPro" id="IPR025227">
    <property type="entry name" value="DUF4169"/>
</dbReference>
<dbReference type="AlphaFoldDB" id="A0A364JXI4"/>
<protein>
    <submittedName>
        <fullName evidence="2">Uncharacterized protein DUF4169</fullName>
    </submittedName>
</protein>
<evidence type="ECO:0000256" key="1">
    <source>
        <dbReference type="SAM" id="MobiDB-lite"/>
    </source>
</evidence>
<name>A0A364JXI4_9HYPH</name>
<comment type="caution">
    <text evidence="2">The sequence shown here is derived from an EMBL/GenBank/DDBJ whole genome shotgun (WGS) entry which is preliminary data.</text>
</comment>
<sequence length="66" mass="7791">MSDIINLRQFKKKKIRAAKEQQADQNRILFGRTKVEKEFARKKAQKTEQFLSNNQLEPGDREGQNN</sequence>
<accession>A0A364JXI4</accession>
<feature type="region of interest" description="Disordered" evidence="1">
    <location>
        <begin position="41"/>
        <end position="66"/>
    </location>
</feature>
<dbReference type="Pfam" id="PF13770">
    <property type="entry name" value="DUF4169"/>
    <property type="match status" value="1"/>
</dbReference>
<dbReference type="Proteomes" id="UP000249453">
    <property type="component" value="Unassembled WGS sequence"/>
</dbReference>